<dbReference type="RefSeq" id="XP_007397142.1">
    <property type="nucleotide sequence ID" value="XM_007397080.1"/>
</dbReference>
<reference evidence="2 3" key="1">
    <citation type="journal article" date="2012" name="BMC Genomics">
        <title>Comparative genomics of the white-rot fungi, Phanerochaete carnosa and P. chrysosporium, to elucidate the genetic basis of the distinct wood types they colonize.</title>
        <authorList>
            <person name="Suzuki H."/>
            <person name="MacDonald J."/>
            <person name="Syed K."/>
            <person name="Salamov A."/>
            <person name="Hori C."/>
            <person name="Aerts A."/>
            <person name="Henrissat B."/>
            <person name="Wiebenga A."/>
            <person name="vanKuyk P.A."/>
            <person name="Barry K."/>
            <person name="Lindquist E."/>
            <person name="LaButti K."/>
            <person name="Lapidus A."/>
            <person name="Lucas S."/>
            <person name="Coutinho P."/>
            <person name="Gong Y."/>
            <person name="Samejima M."/>
            <person name="Mahadevan R."/>
            <person name="Abou-Zaid M."/>
            <person name="de Vries R.P."/>
            <person name="Igarashi K."/>
            <person name="Yadav J.S."/>
            <person name="Grigoriev I.V."/>
            <person name="Master E.R."/>
        </authorList>
    </citation>
    <scope>NUCLEOTIDE SEQUENCE [LARGE SCALE GENOMIC DNA]</scope>
    <source>
        <strain evidence="2 3">HHB-10118-sp</strain>
    </source>
</reference>
<dbReference type="InParanoid" id="K5W5N4"/>
<organism evidence="2 3">
    <name type="scientific">Phanerochaete carnosa (strain HHB-10118-sp)</name>
    <name type="common">White-rot fungus</name>
    <name type="synonym">Peniophora carnosa</name>
    <dbReference type="NCBI Taxonomy" id="650164"/>
    <lineage>
        <taxon>Eukaryota</taxon>
        <taxon>Fungi</taxon>
        <taxon>Dikarya</taxon>
        <taxon>Basidiomycota</taxon>
        <taxon>Agaricomycotina</taxon>
        <taxon>Agaricomycetes</taxon>
        <taxon>Polyporales</taxon>
        <taxon>Phanerochaetaceae</taxon>
        <taxon>Phanerochaete</taxon>
    </lineage>
</organism>
<dbReference type="Proteomes" id="UP000008370">
    <property type="component" value="Unassembled WGS sequence"/>
</dbReference>
<keyword evidence="3" id="KW-1185">Reference proteome</keyword>
<sequence length="454" mass="47704">MAGISSLEYYRTTLPGWGTSQLRFREPPVPAFQPLPSWSGWDYYRAYAINPDQNLYYTVMNRTRDFGSTGGAGTNEARLWQRRIYSGLVDFSQLLPHDIGMAAAYEAYRMWKYHRRVLFDPLLSSGATGAIERAREGLVGLAIAEASRLWQYTNRPMDTYGLRDCLESAALTSFKISYAVLEEGAYAGGAYNNASMTDQGFAPGRMPEPDSIDDPYVENQSYSRSRRYSSSAPIGIQRQPSFSVPNVSRAPPSPFLDTTPPMGGISIPGRSRSDGSSSVLSNSPFAGALGASPSYASGLGTSPPYGASASPSPAGYAASGSYPGSGPGAGGGTGYGGAGLATNYPGSGGVQYANPGGGYGAYPGAGVNAALGTSVAPGSYIPAGYSSAAPYASAGGYGAGYTGGAYSVPGGTVIPAQPGSTIVIKSRPRRHSHSNRHRSRSFDGRSEGSRYERY</sequence>
<evidence type="ECO:0000313" key="2">
    <source>
        <dbReference type="EMBL" id="EKM54450.1"/>
    </source>
</evidence>
<dbReference type="AlphaFoldDB" id="K5W5N4"/>
<name>K5W5N4_PHACS</name>
<feature type="compositionally biased region" description="Low complexity" evidence="1">
    <location>
        <begin position="263"/>
        <end position="279"/>
    </location>
</feature>
<feature type="compositionally biased region" description="Basic and acidic residues" evidence="1">
    <location>
        <begin position="440"/>
        <end position="454"/>
    </location>
</feature>
<dbReference type="KEGG" id="pco:PHACADRAFT_258301"/>
<evidence type="ECO:0000256" key="1">
    <source>
        <dbReference type="SAM" id="MobiDB-lite"/>
    </source>
</evidence>
<feature type="region of interest" description="Disordered" evidence="1">
    <location>
        <begin position="200"/>
        <end position="279"/>
    </location>
</feature>
<feature type="compositionally biased region" description="Basic residues" evidence="1">
    <location>
        <begin position="426"/>
        <end position="439"/>
    </location>
</feature>
<dbReference type="GeneID" id="18917081"/>
<proteinExistence type="predicted"/>
<feature type="region of interest" description="Disordered" evidence="1">
    <location>
        <begin position="417"/>
        <end position="454"/>
    </location>
</feature>
<accession>K5W5N4</accession>
<dbReference type="OrthoDB" id="2802356at2759"/>
<evidence type="ECO:0000313" key="3">
    <source>
        <dbReference type="Proteomes" id="UP000008370"/>
    </source>
</evidence>
<dbReference type="STRING" id="650164.K5W5N4"/>
<dbReference type="EMBL" id="JH930473">
    <property type="protein sequence ID" value="EKM54450.1"/>
    <property type="molecule type" value="Genomic_DNA"/>
</dbReference>
<protein>
    <submittedName>
        <fullName evidence="2">Uncharacterized protein</fullName>
    </submittedName>
</protein>
<gene>
    <name evidence="2" type="ORF">PHACADRAFT_258301</name>
</gene>
<dbReference type="HOGENOM" id="CLU_526890_0_0_1"/>